<name>A0AAD7D245_MYCRO</name>
<dbReference type="Gene3D" id="2.60.40.2300">
    <property type="entry name" value="Neutral/alkaline non-lysosomal ceramidase, C-terminal domain"/>
    <property type="match status" value="1"/>
</dbReference>
<organism evidence="2 3">
    <name type="scientific">Mycena rosella</name>
    <name type="common">Pink bonnet</name>
    <name type="synonym">Agaricus rosellus</name>
    <dbReference type="NCBI Taxonomy" id="1033263"/>
    <lineage>
        <taxon>Eukaryota</taxon>
        <taxon>Fungi</taxon>
        <taxon>Dikarya</taxon>
        <taxon>Basidiomycota</taxon>
        <taxon>Agaricomycotina</taxon>
        <taxon>Agaricomycetes</taxon>
        <taxon>Agaricomycetidae</taxon>
        <taxon>Agaricales</taxon>
        <taxon>Marasmiineae</taxon>
        <taxon>Mycenaceae</taxon>
        <taxon>Mycena</taxon>
    </lineage>
</organism>
<dbReference type="Proteomes" id="UP001221757">
    <property type="component" value="Unassembled WGS sequence"/>
</dbReference>
<evidence type="ECO:0000259" key="1">
    <source>
        <dbReference type="Pfam" id="PF17048"/>
    </source>
</evidence>
<keyword evidence="3" id="KW-1185">Reference proteome</keyword>
<comment type="caution">
    <text evidence="2">The sequence shown here is derived from an EMBL/GenBank/DDBJ whole genome shotgun (WGS) entry which is preliminary data.</text>
</comment>
<dbReference type="EMBL" id="JARKIE010000150">
    <property type="protein sequence ID" value="KAJ7675271.1"/>
    <property type="molecule type" value="Genomic_DNA"/>
</dbReference>
<dbReference type="InterPro" id="IPR031331">
    <property type="entry name" value="NEUT/ALK_ceramidase_C"/>
</dbReference>
<evidence type="ECO:0000313" key="3">
    <source>
        <dbReference type="Proteomes" id="UP001221757"/>
    </source>
</evidence>
<dbReference type="InterPro" id="IPR038445">
    <property type="entry name" value="NCDase_C_sf"/>
</dbReference>
<accession>A0AAD7D245</accession>
<feature type="domain" description="Neutral/alkaline non-lysosomal ceramidase C-terminal" evidence="1">
    <location>
        <begin position="10"/>
        <end position="50"/>
    </location>
</feature>
<dbReference type="AlphaFoldDB" id="A0AAD7D245"/>
<protein>
    <recommendedName>
        <fullName evidence="1">Neutral/alkaline non-lysosomal ceramidase C-terminal domain-containing protein</fullName>
    </recommendedName>
</protein>
<sequence length="57" mass="6210">LGGGEVGFTPSTIYRWARESTVRTILGTSRVNVSWTIEDGTAPGTYRIRTSSNFTVS</sequence>
<proteinExistence type="predicted"/>
<gene>
    <name evidence="2" type="ORF">B0H17DRAFT_1081308</name>
</gene>
<reference evidence="2" key="1">
    <citation type="submission" date="2023-03" db="EMBL/GenBank/DDBJ databases">
        <title>Massive genome expansion in bonnet fungi (Mycena s.s.) driven by repeated elements and novel gene families across ecological guilds.</title>
        <authorList>
            <consortium name="Lawrence Berkeley National Laboratory"/>
            <person name="Harder C.B."/>
            <person name="Miyauchi S."/>
            <person name="Viragh M."/>
            <person name="Kuo A."/>
            <person name="Thoen E."/>
            <person name="Andreopoulos B."/>
            <person name="Lu D."/>
            <person name="Skrede I."/>
            <person name="Drula E."/>
            <person name="Henrissat B."/>
            <person name="Morin E."/>
            <person name="Kohler A."/>
            <person name="Barry K."/>
            <person name="LaButti K."/>
            <person name="Morin E."/>
            <person name="Salamov A."/>
            <person name="Lipzen A."/>
            <person name="Mereny Z."/>
            <person name="Hegedus B."/>
            <person name="Baldrian P."/>
            <person name="Stursova M."/>
            <person name="Weitz H."/>
            <person name="Taylor A."/>
            <person name="Grigoriev I.V."/>
            <person name="Nagy L.G."/>
            <person name="Martin F."/>
            <person name="Kauserud H."/>
        </authorList>
    </citation>
    <scope>NUCLEOTIDE SEQUENCE</scope>
    <source>
        <strain evidence="2">CBHHK067</strain>
    </source>
</reference>
<dbReference type="Pfam" id="PF17048">
    <property type="entry name" value="Ceramidse_alk_C"/>
    <property type="match status" value="1"/>
</dbReference>
<evidence type="ECO:0000313" key="2">
    <source>
        <dbReference type="EMBL" id="KAJ7675271.1"/>
    </source>
</evidence>
<feature type="non-terminal residue" evidence="2">
    <location>
        <position position="57"/>
    </location>
</feature>